<evidence type="ECO:0000313" key="1">
    <source>
        <dbReference type="EMBL" id="GER58991.1"/>
    </source>
</evidence>
<dbReference type="Proteomes" id="UP000326509">
    <property type="component" value="Unassembled WGS sequence"/>
</dbReference>
<accession>A0A5J4IZK4</accession>
<dbReference type="AlphaFoldDB" id="A0A5J4IZK4"/>
<evidence type="ECO:0000313" key="2">
    <source>
        <dbReference type="Proteomes" id="UP000326509"/>
    </source>
</evidence>
<organism evidence="1 2">
    <name type="scientific">Patiriisocius marinus</name>
    <dbReference type="NCBI Taxonomy" id="1397112"/>
    <lineage>
        <taxon>Bacteria</taxon>
        <taxon>Pseudomonadati</taxon>
        <taxon>Bacteroidota</taxon>
        <taxon>Flavobacteriia</taxon>
        <taxon>Flavobacteriales</taxon>
        <taxon>Flavobacteriaceae</taxon>
        <taxon>Patiriisocius</taxon>
    </lineage>
</organism>
<dbReference type="EMBL" id="BKCG01000002">
    <property type="protein sequence ID" value="GER58991.1"/>
    <property type="molecule type" value="Genomic_DNA"/>
</dbReference>
<comment type="caution">
    <text evidence="1">The sequence shown here is derived from an EMBL/GenBank/DDBJ whole genome shotgun (WGS) entry which is preliminary data.</text>
</comment>
<name>A0A5J4IZK4_9FLAO</name>
<reference evidence="1 2" key="1">
    <citation type="submission" date="2019-08" db="EMBL/GenBank/DDBJ databases">
        <title>Draft genome sequence of Ulvibacter marinus type strain NBRC 109484.</title>
        <authorList>
            <person name="Kawano K."/>
            <person name="Ushijima N."/>
            <person name="Kihara M."/>
            <person name="Itoh H."/>
        </authorList>
    </citation>
    <scope>NUCLEOTIDE SEQUENCE [LARGE SCALE GENOMIC DNA]</scope>
    <source>
        <strain evidence="1 2">NBRC 109484</strain>
    </source>
</reference>
<sequence length="52" mass="6092">MFHSKLADNTQQVILFNLEQMYALAINTYSNYSQIFINTNRIISLTNKVIRP</sequence>
<gene>
    <name evidence="1" type="ORF">ULMA_10990</name>
</gene>
<protein>
    <submittedName>
        <fullName evidence="1">Uncharacterized protein</fullName>
    </submittedName>
</protein>
<keyword evidence="2" id="KW-1185">Reference proteome</keyword>
<proteinExistence type="predicted"/>